<name>A0A9P1G0N0_9DINO</name>
<feature type="compositionally biased region" description="Basic and acidic residues" evidence="1">
    <location>
        <begin position="505"/>
        <end position="536"/>
    </location>
</feature>
<dbReference type="EMBL" id="CAMXCT020002035">
    <property type="protein sequence ID" value="CAL1148511.1"/>
    <property type="molecule type" value="Genomic_DNA"/>
</dbReference>
<evidence type="ECO:0000313" key="5">
    <source>
        <dbReference type="Proteomes" id="UP001152797"/>
    </source>
</evidence>
<feature type="region of interest" description="Disordered" evidence="1">
    <location>
        <begin position="146"/>
        <end position="183"/>
    </location>
</feature>
<feature type="compositionally biased region" description="Acidic residues" evidence="1">
    <location>
        <begin position="453"/>
        <end position="465"/>
    </location>
</feature>
<organism evidence="3">
    <name type="scientific">Cladocopium goreaui</name>
    <dbReference type="NCBI Taxonomy" id="2562237"/>
    <lineage>
        <taxon>Eukaryota</taxon>
        <taxon>Sar</taxon>
        <taxon>Alveolata</taxon>
        <taxon>Dinophyceae</taxon>
        <taxon>Suessiales</taxon>
        <taxon>Symbiodiniaceae</taxon>
        <taxon>Cladocopium</taxon>
    </lineage>
</organism>
<feature type="region of interest" description="Disordered" evidence="1">
    <location>
        <begin position="424"/>
        <end position="468"/>
    </location>
</feature>
<feature type="compositionally biased region" description="Low complexity" evidence="1">
    <location>
        <begin position="241"/>
        <end position="258"/>
    </location>
</feature>
<comment type="caution">
    <text evidence="3">The sequence shown here is derived from an EMBL/GenBank/DDBJ whole genome shotgun (WGS) entry which is preliminary data.</text>
</comment>
<evidence type="ECO:0000313" key="4">
    <source>
        <dbReference type="EMBL" id="CAL4782448.1"/>
    </source>
</evidence>
<accession>A0A9P1G0N0</accession>
<feature type="signal peptide" evidence="2">
    <location>
        <begin position="1"/>
        <end position="28"/>
    </location>
</feature>
<dbReference type="EMBL" id="CAMXCT030002035">
    <property type="protein sequence ID" value="CAL4782448.1"/>
    <property type="molecule type" value="Genomic_DNA"/>
</dbReference>
<keyword evidence="2" id="KW-0732">Signal</keyword>
<gene>
    <name evidence="3" type="ORF">C1SCF055_LOCUS21732</name>
</gene>
<reference evidence="4 5" key="2">
    <citation type="submission" date="2024-05" db="EMBL/GenBank/DDBJ databases">
        <authorList>
            <person name="Chen Y."/>
            <person name="Shah S."/>
            <person name="Dougan E. K."/>
            <person name="Thang M."/>
            <person name="Chan C."/>
        </authorList>
    </citation>
    <scope>NUCLEOTIDE SEQUENCE [LARGE SCALE GENOMIC DNA]</scope>
</reference>
<evidence type="ECO:0000256" key="1">
    <source>
        <dbReference type="SAM" id="MobiDB-lite"/>
    </source>
</evidence>
<sequence length="1298" mass="144919">MSSTCCHLFLSVHLNSFILQLFVSRSLSFGPSTMARASNSMSNKDYAKVIRANKVSVLKEDFSMSLDDFANKHRSLLLDLLEKTGRVSKTSLSSAMLAEDNSLDHSECRHFASRVVEAFASARTIGKSMTSGKKTGPGMKALVEGLRQQRTPSRSPRSRSSTHAAPSSSATPSLPTASEAPTRLSKADAAKALGMMTPGENGFGIAHFEADAGPAEEKQTDIPNLMFATAPSSDHKKLKRPAAAMKRPAAAPKAAPSPELTASSSEQEAVATEPPSAEAVGELPKQGYTVMYYKASGAYAIRETKLGKRQLFQITSKRKTQAQLLKIINAAKEKLKAGENVAAVRNWESPADEAIRQMQVTQQLTFQQLQAPVDEGSWWYQGPRLLQWGAADWGQGPVTTTRVQKSKKNRGKKRNQWMAEVKAFHAGRGKGSSKGFPGAPWWPTEEAKKKPGEEEEEEEEDEVEMVEPLVKTFNKDDDDEDDSFESMPRSVAVIPFCSSPMGKPAAEKKAAKDTTKRDAKSKQKDSTQAAQDKKDQSNMLTQLKKGDTTEKVQTLQLYQSLPRFSDEKLELLKKWKLDKTCKWIASYKETRSMTQTTKHQEKDGFATKYQVAEICKLPVESKELKAILAELPQDDHWDESVALERGYKKAGLTRYHLVGLKDFTTRSSEDTYTEEASKSKTTAFNQSGTGNLQLAAHVKDENPLHTALLQKIAVAESGKAAMEKVRSQIGDFHVALTRKLAKDSSWKNKSMEISKSFFKLQDETLTLRTRIAEAKELQPSEVTQETLDKFTLVVENASTLVDVAKSQVSAARAASLFSDAASAGVQALQDVAGLEAKVQKEWLAFLLPHEWLGKLAAKVKDASLLATWQGLGPTAQSECARAAQELQCKDLIPLSFWCDAVPYNWDRSQSLEVMNLGMPGVPEWMNLRIPFTCFEHKRLSANTFEQVFGILIWSLQSLACGEHPLQRHDFLDWLPTDKARQRLAGKPHGLRAALSVVKADWKAFKEIFHFPGWQGDEGCCWLCKATVQDMRSKPHTADMPLDHWSFLHRQKYEYGKPVSTLLAAPTLRVHQFKPDWLHTMDQGCTADFLGIFFLWILLPKMHGRNQTERIRSLFVLIEEYYAQHPVQQRYNTLTVKMLQKKPTSAPKLRGRASEVKGLVLFGKLMADKYCRDDDLVEHSVKMAAHHLNNLYTIVSNRASFSPAAMHTESFKLRSLLKALDAHHPQKNMWRLKPKMHLMEEVCEKAEDNPLDSATYRDEDWGGAVARWAKRRAGKNTVASTAHNVLTKFCANNKLPDLC</sequence>
<dbReference type="EMBL" id="CAMXCT010002035">
    <property type="protein sequence ID" value="CAI3995136.1"/>
    <property type="molecule type" value="Genomic_DNA"/>
</dbReference>
<evidence type="ECO:0000313" key="3">
    <source>
        <dbReference type="EMBL" id="CAI3995136.1"/>
    </source>
</evidence>
<feature type="region of interest" description="Disordered" evidence="1">
    <location>
        <begin position="231"/>
        <end position="280"/>
    </location>
</feature>
<feature type="chain" id="PRO_5043272485" evidence="2">
    <location>
        <begin position="29"/>
        <end position="1298"/>
    </location>
</feature>
<evidence type="ECO:0000256" key="2">
    <source>
        <dbReference type="SAM" id="SignalP"/>
    </source>
</evidence>
<proteinExistence type="predicted"/>
<dbReference type="Proteomes" id="UP001152797">
    <property type="component" value="Unassembled WGS sequence"/>
</dbReference>
<protein>
    <submittedName>
        <fullName evidence="3">Uncharacterized protein</fullName>
    </submittedName>
</protein>
<dbReference type="OrthoDB" id="443181at2759"/>
<feature type="compositionally biased region" description="Low complexity" evidence="1">
    <location>
        <begin position="150"/>
        <end position="182"/>
    </location>
</feature>
<keyword evidence="5" id="KW-1185">Reference proteome</keyword>
<feature type="region of interest" description="Disordered" evidence="1">
    <location>
        <begin position="495"/>
        <end position="542"/>
    </location>
</feature>
<reference evidence="3" key="1">
    <citation type="submission" date="2022-10" db="EMBL/GenBank/DDBJ databases">
        <authorList>
            <person name="Chen Y."/>
            <person name="Dougan E. K."/>
            <person name="Chan C."/>
            <person name="Rhodes N."/>
            <person name="Thang M."/>
        </authorList>
    </citation>
    <scope>NUCLEOTIDE SEQUENCE</scope>
</reference>
<feature type="compositionally biased region" description="Basic residues" evidence="1">
    <location>
        <begin position="404"/>
        <end position="415"/>
    </location>
</feature>
<feature type="region of interest" description="Disordered" evidence="1">
    <location>
        <begin position="397"/>
        <end position="416"/>
    </location>
</feature>